<organism evidence="2 3">
    <name type="scientific">Clostridium tepidiprofundi DSM 19306</name>
    <dbReference type="NCBI Taxonomy" id="1121338"/>
    <lineage>
        <taxon>Bacteria</taxon>
        <taxon>Bacillati</taxon>
        <taxon>Bacillota</taxon>
        <taxon>Clostridia</taxon>
        <taxon>Eubacteriales</taxon>
        <taxon>Clostridiaceae</taxon>
        <taxon>Clostridium</taxon>
    </lineage>
</organism>
<dbReference type="SUPFAM" id="SSF55785">
    <property type="entry name" value="PYP-like sensor domain (PAS domain)"/>
    <property type="match status" value="1"/>
</dbReference>
<gene>
    <name evidence="2" type="primary">cph2_1</name>
    <name evidence="2" type="ORF">CLTEP_07620</name>
</gene>
<dbReference type="PANTHER" id="PTHR33121:SF70">
    <property type="entry name" value="SIGNALING PROTEIN YKOW"/>
    <property type="match status" value="1"/>
</dbReference>
<dbReference type="PANTHER" id="PTHR33121">
    <property type="entry name" value="CYCLIC DI-GMP PHOSPHODIESTERASE PDEF"/>
    <property type="match status" value="1"/>
</dbReference>
<dbReference type="FunFam" id="3.20.20.450:FF:000001">
    <property type="entry name" value="Cyclic di-GMP phosphodiesterase yahA"/>
    <property type="match status" value="1"/>
</dbReference>
<dbReference type="OrthoDB" id="9762141at2"/>
<reference evidence="2 3" key="1">
    <citation type="submission" date="2016-02" db="EMBL/GenBank/DDBJ databases">
        <title>Genome sequence of Clostridium tepidiprofundi DSM 19306.</title>
        <authorList>
            <person name="Poehlein A."/>
            <person name="Daniel R."/>
        </authorList>
    </citation>
    <scope>NUCLEOTIDE SEQUENCE [LARGE SCALE GENOMIC DNA]</scope>
    <source>
        <strain evidence="2 3">DSM 19306</strain>
    </source>
</reference>
<evidence type="ECO:0000313" key="2">
    <source>
        <dbReference type="EMBL" id="KYH35358.1"/>
    </source>
</evidence>
<dbReference type="Pfam" id="PF00563">
    <property type="entry name" value="EAL"/>
    <property type="match status" value="1"/>
</dbReference>
<dbReference type="STRING" id="1121338.CLTEP_07620"/>
<dbReference type="SUPFAM" id="SSF141868">
    <property type="entry name" value="EAL domain-like"/>
    <property type="match status" value="1"/>
</dbReference>
<comment type="caution">
    <text evidence="2">The sequence shown here is derived from an EMBL/GenBank/DDBJ whole genome shotgun (WGS) entry which is preliminary data.</text>
</comment>
<feature type="domain" description="EAL" evidence="1">
    <location>
        <begin position="128"/>
        <end position="382"/>
    </location>
</feature>
<dbReference type="Gene3D" id="3.20.20.450">
    <property type="entry name" value="EAL domain"/>
    <property type="match status" value="1"/>
</dbReference>
<protein>
    <submittedName>
        <fullName evidence="2">Phytochrome-like protein cph2</fullName>
    </submittedName>
</protein>
<keyword evidence="3" id="KW-1185">Reference proteome</keyword>
<accession>A0A151B5Z1</accession>
<dbReference type="Proteomes" id="UP000075531">
    <property type="component" value="Unassembled WGS sequence"/>
</dbReference>
<name>A0A151B5Z1_9CLOT</name>
<evidence type="ECO:0000313" key="3">
    <source>
        <dbReference type="Proteomes" id="UP000075531"/>
    </source>
</evidence>
<evidence type="ECO:0000259" key="1">
    <source>
        <dbReference type="PROSITE" id="PS50883"/>
    </source>
</evidence>
<dbReference type="EMBL" id="LTBA01000004">
    <property type="protein sequence ID" value="KYH35358.1"/>
    <property type="molecule type" value="Genomic_DNA"/>
</dbReference>
<sequence length="385" mass="44219">MLTIQYDLEKNLYDAIKKSNVMMVLWDTKGNIVDLSNYINNFVEASRNSILSEYWENNILPYKSSLNEDVNSFENEFIIKSNDKIINVFCTNQIIYDEYKNVKFILTIGMDITKAKKYEKSINTSSHHKSFENEIRYALKHEQFSINYQPQVDVKTGKLVGMEALIRWFHPSKGFISPSKFIPIAEETGLISEIDDYVIRTACKQNKLWQDLGYYPIPVSVNISALQFQNPNLIKNIKDALTESCLEPKWLKIEITESTAIKNFKHSTEILKQLNDLGIKISLDDFGTGYSSLNYLTKLPIDSLKIDKSFIDEISTNNRDRAITNTVIELAHTLNLDVIAEGVEKNDQLEILSSQNCDIIQGFLFSKPLSADNFENLLNKVSYIN</sequence>
<dbReference type="PATRIC" id="fig|1121338.3.peg.777"/>
<dbReference type="Gene3D" id="3.30.450.20">
    <property type="entry name" value="PAS domain"/>
    <property type="match status" value="1"/>
</dbReference>
<dbReference type="PROSITE" id="PS50883">
    <property type="entry name" value="EAL"/>
    <property type="match status" value="1"/>
</dbReference>
<dbReference type="SMART" id="SM00052">
    <property type="entry name" value="EAL"/>
    <property type="match status" value="1"/>
</dbReference>
<dbReference type="InterPro" id="IPR001633">
    <property type="entry name" value="EAL_dom"/>
</dbReference>
<dbReference type="CDD" id="cd01948">
    <property type="entry name" value="EAL"/>
    <property type="match status" value="1"/>
</dbReference>
<dbReference type="InterPro" id="IPR035919">
    <property type="entry name" value="EAL_sf"/>
</dbReference>
<dbReference type="GO" id="GO:0071111">
    <property type="term" value="F:cyclic-guanylate-specific phosphodiesterase activity"/>
    <property type="evidence" value="ECO:0007669"/>
    <property type="project" value="InterPro"/>
</dbReference>
<proteinExistence type="predicted"/>
<dbReference type="InterPro" id="IPR050706">
    <property type="entry name" value="Cyclic-di-GMP_PDE-like"/>
</dbReference>
<dbReference type="AlphaFoldDB" id="A0A151B5Z1"/>
<dbReference type="InterPro" id="IPR035965">
    <property type="entry name" value="PAS-like_dom_sf"/>
</dbReference>
<dbReference type="RefSeq" id="WP_066822843.1">
    <property type="nucleotide sequence ID" value="NZ_LTBA01000004.1"/>
</dbReference>